<evidence type="ECO:0000256" key="1">
    <source>
        <dbReference type="ARBA" id="ARBA00004613"/>
    </source>
</evidence>
<keyword evidence="7" id="KW-0812">Transmembrane</keyword>
<dbReference type="InterPro" id="IPR050330">
    <property type="entry name" value="Bact_OuterMem_StrucFunc"/>
</dbReference>
<feature type="domain" description="OmpA-like" evidence="8">
    <location>
        <begin position="502"/>
        <end position="619"/>
    </location>
</feature>
<evidence type="ECO:0000256" key="7">
    <source>
        <dbReference type="SAM" id="Phobius"/>
    </source>
</evidence>
<feature type="compositionally biased region" description="Pro residues" evidence="6">
    <location>
        <begin position="151"/>
        <end position="163"/>
    </location>
</feature>
<evidence type="ECO:0000256" key="6">
    <source>
        <dbReference type="SAM" id="MobiDB-lite"/>
    </source>
</evidence>
<dbReference type="PANTHER" id="PTHR30329:SF21">
    <property type="entry name" value="LIPOPROTEIN YIAD-RELATED"/>
    <property type="match status" value="1"/>
</dbReference>
<dbReference type="Proteomes" id="UP000190460">
    <property type="component" value="Unassembled WGS sequence"/>
</dbReference>
<feature type="compositionally biased region" description="Basic and acidic residues" evidence="6">
    <location>
        <begin position="376"/>
        <end position="385"/>
    </location>
</feature>
<feature type="transmembrane region" description="Helical" evidence="7">
    <location>
        <begin position="5"/>
        <end position="23"/>
    </location>
</feature>
<dbReference type="GO" id="GO:0016020">
    <property type="term" value="C:membrane"/>
    <property type="evidence" value="ECO:0007669"/>
    <property type="project" value="UniProtKB-UniRule"/>
</dbReference>
<dbReference type="CDD" id="cd07185">
    <property type="entry name" value="OmpA_C-like"/>
    <property type="match status" value="1"/>
</dbReference>
<dbReference type="Gene3D" id="3.30.1330.60">
    <property type="entry name" value="OmpA-like domain"/>
    <property type="match status" value="1"/>
</dbReference>
<dbReference type="Pfam" id="PF00691">
    <property type="entry name" value="OmpA"/>
    <property type="match status" value="1"/>
</dbReference>
<dbReference type="PROSITE" id="PS51123">
    <property type="entry name" value="OMPA_2"/>
    <property type="match status" value="1"/>
</dbReference>
<feature type="compositionally biased region" description="Low complexity" evidence="6">
    <location>
        <begin position="164"/>
        <end position="178"/>
    </location>
</feature>
<feature type="compositionally biased region" description="Basic and acidic residues" evidence="6">
    <location>
        <begin position="487"/>
        <end position="501"/>
    </location>
</feature>
<protein>
    <submittedName>
        <fullName evidence="9">OmpA family protein</fullName>
    </submittedName>
</protein>
<reference evidence="9 10" key="1">
    <citation type="submission" date="2017-02" db="EMBL/GenBank/DDBJ databases">
        <authorList>
            <person name="Peterson S.W."/>
        </authorList>
    </citation>
    <scope>NUCLEOTIDE SEQUENCE [LARGE SCALE GENOMIC DNA]</scope>
    <source>
        <strain evidence="9 10">ATCC 49788</strain>
    </source>
</reference>
<feature type="region of interest" description="Disordered" evidence="6">
    <location>
        <begin position="583"/>
        <end position="619"/>
    </location>
</feature>
<evidence type="ECO:0000256" key="2">
    <source>
        <dbReference type="ARBA" id="ARBA00022525"/>
    </source>
</evidence>
<name>A0A1T4WLN7_9GAMM</name>
<dbReference type="GO" id="GO:0005509">
    <property type="term" value="F:calcium ion binding"/>
    <property type="evidence" value="ECO:0007669"/>
    <property type="project" value="InterPro"/>
</dbReference>
<dbReference type="STRING" id="92487.SAMN02745130_01832"/>
<dbReference type="Pfam" id="PF18884">
    <property type="entry name" value="TSP3_bac"/>
    <property type="match status" value="1"/>
</dbReference>
<feature type="compositionally biased region" description="Acidic residues" evidence="6">
    <location>
        <begin position="247"/>
        <end position="266"/>
    </location>
</feature>
<evidence type="ECO:0000256" key="4">
    <source>
        <dbReference type="ARBA" id="ARBA00022837"/>
    </source>
</evidence>
<dbReference type="InterPro" id="IPR059100">
    <property type="entry name" value="TSP3_bac"/>
</dbReference>
<evidence type="ECO:0000313" key="9">
    <source>
        <dbReference type="EMBL" id="SKA78129.1"/>
    </source>
</evidence>
<feature type="compositionally biased region" description="Basic and acidic residues" evidence="6">
    <location>
        <begin position="335"/>
        <end position="348"/>
    </location>
</feature>
<feature type="compositionally biased region" description="Low complexity" evidence="6">
    <location>
        <begin position="451"/>
        <end position="475"/>
    </location>
</feature>
<feature type="compositionally biased region" description="Acidic residues" evidence="6">
    <location>
        <begin position="436"/>
        <end position="447"/>
    </location>
</feature>
<feature type="compositionally biased region" description="Polar residues" evidence="6">
    <location>
        <begin position="397"/>
        <end position="415"/>
    </location>
</feature>
<dbReference type="SUPFAM" id="SSF103088">
    <property type="entry name" value="OmpA-like"/>
    <property type="match status" value="1"/>
</dbReference>
<feature type="compositionally biased region" description="Polar residues" evidence="6">
    <location>
        <begin position="77"/>
        <end position="95"/>
    </location>
</feature>
<dbReference type="PROSITE" id="PS51257">
    <property type="entry name" value="PROKAR_LIPOPROTEIN"/>
    <property type="match status" value="1"/>
</dbReference>
<evidence type="ECO:0000256" key="3">
    <source>
        <dbReference type="ARBA" id="ARBA00022729"/>
    </source>
</evidence>
<dbReference type="OrthoDB" id="9782229at2"/>
<dbReference type="AlphaFoldDB" id="A0A1T4WLN7"/>
<keyword evidence="3" id="KW-0732">Signal</keyword>
<feature type="compositionally biased region" description="Basic and acidic residues" evidence="6">
    <location>
        <begin position="207"/>
        <end position="219"/>
    </location>
</feature>
<dbReference type="PANTHER" id="PTHR30329">
    <property type="entry name" value="STATOR ELEMENT OF FLAGELLAR MOTOR COMPLEX"/>
    <property type="match status" value="1"/>
</dbReference>
<sequence>MKAKALVVLVVAVVWGLGSWWWYACKIKGFCGAPVHTEQATHSADSPPTEAKQPNADTHTTEVAKLPAAPSEAQVADQPTPTDTQLTALNMNTPSMPELTKATEPTQAPQPALKSEPSSVESVAQTSVPPEPESKPTPVESSTPTVQVPQAPIPPEPPLPPTATVPAEPAIPATAAPESTDSTETASMIDPPLPTEPVTPLAEDSDKDGVPNELEKKLGLDPYMADSDKDGVSDQDELGSRPAEAPLDTDDDGIINALDSDDDGDGDPTANEAVDPNKDAVITDARDSDQDATPDYLDKDSSWATLDDDNDGLSNGEEKEAGTNPSLTDSDGDGVPDKLELVDKKDTDQDGILDALDTDDDNDGIMTAMENPDSNNDGKLDDAADHNNNGVPDYLDANSSGETVASNQNTNTNEPNPKDPDMATGQPVTASAMPEPEAEPESEPEPESEAKSSTSLLASSQLTAAQPQTSEPVPAAEKKPTPATPPKTDDTNKITVDLDKPAADKKNVSSARLYFPFRSTKPELADSTAAYFDDLISFLKANPKAKVKVIGHTDNVGDAEINEKLGLQRAERIRIQLIRRGAPADRVEASSKGESAPWVTNKTEEGRNKNRRVEVKPIK</sequence>
<dbReference type="InterPro" id="IPR036737">
    <property type="entry name" value="OmpA-like_sf"/>
</dbReference>
<evidence type="ECO:0000259" key="8">
    <source>
        <dbReference type="PROSITE" id="PS51123"/>
    </source>
</evidence>
<feature type="region of interest" description="Disordered" evidence="6">
    <location>
        <begin position="39"/>
        <end position="501"/>
    </location>
</feature>
<comment type="subcellular location">
    <subcellularLocation>
        <location evidence="1">Secreted</location>
    </subcellularLocation>
</comment>
<dbReference type="RefSeq" id="WP_078922300.1">
    <property type="nucleotide sequence ID" value="NZ_FUYB01000007.1"/>
</dbReference>
<feature type="compositionally biased region" description="Basic and acidic residues" evidence="6">
    <location>
        <begin position="602"/>
        <end position="619"/>
    </location>
</feature>
<keyword evidence="7" id="KW-1133">Transmembrane helix</keyword>
<dbReference type="InterPro" id="IPR028974">
    <property type="entry name" value="TSP_type-3_rpt"/>
</dbReference>
<keyword evidence="4" id="KW-0106">Calcium</keyword>
<dbReference type="EMBL" id="FUYB01000007">
    <property type="protein sequence ID" value="SKA78129.1"/>
    <property type="molecule type" value="Genomic_DNA"/>
</dbReference>
<dbReference type="InterPro" id="IPR006665">
    <property type="entry name" value="OmpA-like"/>
</dbReference>
<evidence type="ECO:0000256" key="5">
    <source>
        <dbReference type="PROSITE-ProRule" id="PRU00473"/>
    </source>
</evidence>
<accession>A0A1T4WLN7</accession>
<keyword evidence="2" id="KW-0964">Secreted</keyword>
<evidence type="ECO:0000313" key="10">
    <source>
        <dbReference type="Proteomes" id="UP000190460"/>
    </source>
</evidence>
<keyword evidence="10" id="KW-1185">Reference proteome</keyword>
<organism evidence="9 10">
    <name type="scientific">Thiothrix eikelboomii</name>
    <dbReference type="NCBI Taxonomy" id="92487"/>
    <lineage>
        <taxon>Bacteria</taxon>
        <taxon>Pseudomonadati</taxon>
        <taxon>Pseudomonadota</taxon>
        <taxon>Gammaproteobacteria</taxon>
        <taxon>Thiotrichales</taxon>
        <taxon>Thiotrichaceae</taxon>
        <taxon>Thiothrix</taxon>
    </lineage>
</organism>
<dbReference type="Gene3D" id="4.10.1080.10">
    <property type="entry name" value="TSP type-3 repeat"/>
    <property type="match status" value="2"/>
</dbReference>
<proteinExistence type="predicted"/>
<keyword evidence="5 7" id="KW-0472">Membrane</keyword>
<feature type="compositionally biased region" description="Polar residues" evidence="6">
    <location>
        <begin position="116"/>
        <end position="128"/>
    </location>
</feature>
<gene>
    <name evidence="9" type="ORF">SAMN02745130_01832</name>
</gene>